<dbReference type="SUPFAM" id="SSF49299">
    <property type="entry name" value="PKD domain"/>
    <property type="match status" value="1"/>
</dbReference>
<dbReference type="PROSITE" id="PS50093">
    <property type="entry name" value="PKD"/>
    <property type="match status" value="1"/>
</dbReference>
<sequence length="398" mass="41933">MSLEVTTSTSCVSDIFSKTVTATAAKFSICPGEVTQFTDETIKPGTPGFTFSWNFGDGAATAANPNTSSLQNPTHTYVNPGNYTATLTVSSQNGCPPSIQQKTFTATAAPVANFEIENKASLCGSDSVTFIDKTAVSSNIKRLVWFYDVDNHPTDSVVITQAKMRSDKKYHYFYEPNNSATPQIYHALLIARIGGPCPDPTFKQDVVINPAPVAVLSVNGTALVSPYILCQDAGPIIIKTSANVPGKPTFTGEGITTDGAFDPKVSGTGTFTINYLYTADNTGCTYTTTFKITVSALPVITLATTATALEGQQTTLNPGVSGSNLKYLWSPVAGISDPTALNPFFSPGIDTKYTLTVTTSNGCSASAEVAITVLKTPVVPNTFTPNNDGINDTGTLNI</sequence>
<evidence type="ECO:0000313" key="2">
    <source>
        <dbReference type="EMBL" id="NNU34262.1"/>
    </source>
</evidence>
<organism evidence="2 3">
    <name type="scientific">Mucilaginibacter humi</name>
    <dbReference type="NCBI Taxonomy" id="2732510"/>
    <lineage>
        <taxon>Bacteria</taxon>
        <taxon>Pseudomonadati</taxon>
        <taxon>Bacteroidota</taxon>
        <taxon>Sphingobacteriia</taxon>
        <taxon>Sphingobacteriales</taxon>
        <taxon>Sphingobacteriaceae</taxon>
        <taxon>Mucilaginibacter</taxon>
    </lineage>
</organism>
<keyword evidence="3" id="KW-1185">Reference proteome</keyword>
<comment type="caution">
    <text evidence="2">The sequence shown here is derived from an EMBL/GenBank/DDBJ whole genome shotgun (WGS) entry which is preliminary data.</text>
</comment>
<feature type="domain" description="PKD" evidence="1">
    <location>
        <begin position="45"/>
        <end position="94"/>
    </location>
</feature>
<dbReference type="CDD" id="cd00146">
    <property type="entry name" value="PKD"/>
    <property type="match status" value="1"/>
</dbReference>
<protein>
    <submittedName>
        <fullName evidence="2">PKD domain-containing protein</fullName>
    </submittedName>
</protein>
<name>A0ABX1W206_9SPHI</name>
<dbReference type="InterPro" id="IPR035986">
    <property type="entry name" value="PKD_dom_sf"/>
</dbReference>
<dbReference type="Pfam" id="PF18911">
    <property type="entry name" value="PKD_4"/>
    <property type="match status" value="1"/>
</dbReference>
<dbReference type="InterPro" id="IPR022409">
    <property type="entry name" value="PKD/Chitinase_dom"/>
</dbReference>
<evidence type="ECO:0000313" key="3">
    <source>
        <dbReference type="Proteomes" id="UP000566071"/>
    </source>
</evidence>
<dbReference type="SMART" id="SM00089">
    <property type="entry name" value="PKD"/>
    <property type="match status" value="2"/>
</dbReference>
<accession>A0ABX1W206</accession>
<dbReference type="InterPro" id="IPR013783">
    <property type="entry name" value="Ig-like_fold"/>
</dbReference>
<evidence type="ECO:0000259" key="1">
    <source>
        <dbReference type="PROSITE" id="PS50093"/>
    </source>
</evidence>
<dbReference type="Proteomes" id="UP000566071">
    <property type="component" value="Unassembled WGS sequence"/>
</dbReference>
<dbReference type="RefSeq" id="WP_175269942.1">
    <property type="nucleotide sequence ID" value="NZ_JABFCR010000037.1"/>
</dbReference>
<dbReference type="EMBL" id="JABFCR010000037">
    <property type="protein sequence ID" value="NNU34262.1"/>
    <property type="molecule type" value="Genomic_DNA"/>
</dbReference>
<reference evidence="2 3" key="1">
    <citation type="submission" date="2020-05" db="EMBL/GenBank/DDBJ databases">
        <authorList>
            <person name="Khan S.A."/>
            <person name="Jeon C.O."/>
            <person name="Chun B.H."/>
        </authorList>
    </citation>
    <scope>NUCLEOTIDE SEQUENCE [LARGE SCALE GENOMIC DNA]</scope>
    <source>
        <strain evidence="2 3">S1162</strain>
    </source>
</reference>
<dbReference type="Gene3D" id="2.60.40.10">
    <property type="entry name" value="Immunoglobulins"/>
    <property type="match status" value="2"/>
</dbReference>
<gene>
    <name evidence="2" type="ORF">HK413_09075</name>
</gene>
<proteinExistence type="predicted"/>
<dbReference type="InterPro" id="IPR000601">
    <property type="entry name" value="PKD_dom"/>
</dbReference>